<keyword evidence="3" id="KW-1185">Reference proteome</keyword>
<proteinExistence type="predicted"/>
<dbReference type="AlphaFoldDB" id="A0A8H4RTZ0"/>
<name>A0A8H4RTZ0_9HELO</name>
<evidence type="ECO:0000313" key="3">
    <source>
        <dbReference type="Proteomes" id="UP000566819"/>
    </source>
</evidence>
<dbReference type="OrthoDB" id="5226911at2759"/>
<reference evidence="2 3" key="1">
    <citation type="submission" date="2020-03" db="EMBL/GenBank/DDBJ databases">
        <title>Draft Genome Sequence of Cudoniella acicularis.</title>
        <authorList>
            <person name="Buettner E."/>
            <person name="Kellner H."/>
        </authorList>
    </citation>
    <scope>NUCLEOTIDE SEQUENCE [LARGE SCALE GENOMIC DNA]</scope>
    <source>
        <strain evidence="2 3">DSM 108380</strain>
    </source>
</reference>
<sequence>MGEFHDAVSTLLDAFARGISIIKTQSQHGKDRSRTRITADSQLSRSLKNNRAEVKNAYTESRSSLSTILSRLSTGFLSVIDRFSRGKSTPSDYQSLMSLSDLTRREAIHTFEQLSIRLSTSSLALAPLAAPADKRSTSRKKESTTHRNHTRAKSTPNLSVTPLGPATPNGWVRSKSPKKSRKSSSKSKSTTSMNRKREEHAIAPPHPRPKRITAPEPTLTLSSSPSPPQRAEHALASPRDNRISFMSFASDSTKLGEIPERKWAKPAGFDYGSGNSPFPITAYYPLEPYQEPGVVLLEVLRFR</sequence>
<accession>A0A8H4RTZ0</accession>
<feature type="compositionally biased region" description="Basic residues" evidence="1">
    <location>
        <begin position="175"/>
        <end position="185"/>
    </location>
</feature>
<organism evidence="2 3">
    <name type="scientific">Cudoniella acicularis</name>
    <dbReference type="NCBI Taxonomy" id="354080"/>
    <lineage>
        <taxon>Eukaryota</taxon>
        <taxon>Fungi</taxon>
        <taxon>Dikarya</taxon>
        <taxon>Ascomycota</taxon>
        <taxon>Pezizomycotina</taxon>
        <taxon>Leotiomycetes</taxon>
        <taxon>Helotiales</taxon>
        <taxon>Tricladiaceae</taxon>
        <taxon>Cudoniella</taxon>
    </lineage>
</organism>
<feature type="compositionally biased region" description="Basic and acidic residues" evidence="1">
    <location>
        <begin position="132"/>
        <end position="145"/>
    </location>
</feature>
<protein>
    <submittedName>
        <fullName evidence="2">Uncharacterized protein</fullName>
    </submittedName>
</protein>
<evidence type="ECO:0000256" key="1">
    <source>
        <dbReference type="SAM" id="MobiDB-lite"/>
    </source>
</evidence>
<dbReference type="Proteomes" id="UP000566819">
    <property type="component" value="Unassembled WGS sequence"/>
</dbReference>
<feature type="region of interest" description="Disordered" evidence="1">
    <location>
        <begin position="128"/>
        <end position="239"/>
    </location>
</feature>
<evidence type="ECO:0000313" key="2">
    <source>
        <dbReference type="EMBL" id="KAF4635343.1"/>
    </source>
</evidence>
<comment type="caution">
    <text evidence="2">The sequence shown here is derived from an EMBL/GenBank/DDBJ whole genome shotgun (WGS) entry which is preliminary data.</text>
</comment>
<gene>
    <name evidence="2" type="ORF">G7Y89_g2762</name>
</gene>
<dbReference type="EMBL" id="JAAMPI010000125">
    <property type="protein sequence ID" value="KAF4635343.1"/>
    <property type="molecule type" value="Genomic_DNA"/>
</dbReference>